<reference evidence="1 2" key="1">
    <citation type="journal article" date="2022" name="DNA Res.">
        <title>Chromosomal-level genome assembly of the orchid tree Bauhinia variegata (Leguminosae; Cercidoideae) supports the allotetraploid origin hypothesis of Bauhinia.</title>
        <authorList>
            <person name="Zhong Y."/>
            <person name="Chen Y."/>
            <person name="Zheng D."/>
            <person name="Pang J."/>
            <person name="Liu Y."/>
            <person name="Luo S."/>
            <person name="Meng S."/>
            <person name="Qian L."/>
            <person name="Wei D."/>
            <person name="Dai S."/>
            <person name="Zhou R."/>
        </authorList>
    </citation>
    <scope>NUCLEOTIDE SEQUENCE [LARGE SCALE GENOMIC DNA]</scope>
    <source>
        <strain evidence="1">BV-YZ2020</strain>
    </source>
</reference>
<keyword evidence="2" id="KW-1185">Reference proteome</keyword>
<dbReference type="Proteomes" id="UP000828941">
    <property type="component" value="Chromosome 12"/>
</dbReference>
<dbReference type="EMBL" id="CM039437">
    <property type="protein sequence ID" value="KAI4307344.1"/>
    <property type="molecule type" value="Genomic_DNA"/>
</dbReference>
<comment type="caution">
    <text evidence="1">The sequence shown here is derived from an EMBL/GenBank/DDBJ whole genome shotgun (WGS) entry which is preliminary data.</text>
</comment>
<organism evidence="1 2">
    <name type="scientific">Bauhinia variegata</name>
    <name type="common">Purple orchid tree</name>
    <name type="synonym">Phanera variegata</name>
    <dbReference type="NCBI Taxonomy" id="167791"/>
    <lineage>
        <taxon>Eukaryota</taxon>
        <taxon>Viridiplantae</taxon>
        <taxon>Streptophyta</taxon>
        <taxon>Embryophyta</taxon>
        <taxon>Tracheophyta</taxon>
        <taxon>Spermatophyta</taxon>
        <taxon>Magnoliopsida</taxon>
        <taxon>eudicotyledons</taxon>
        <taxon>Gunneridae</taxon>
        <taxon>Pentapetalae</taxon>
        <taxon>rosids</taxon>
        <taxon>fabids</taxon>
        <taxon>Fabales</taxon>
        <taxon>Fabaceae</taxon>
        <taxon>Cercidoideae</taxon>
        <taxon>Cercideae</taxon>
        <taxon>Bauhiniinae</taxon>
        <taxon>Bauhinia</taxon>
    </lineage>
</organism>
<name>A0ACB9LCM8_BAUVA</name>
<protein>
    <submittedName>
        <fullName evidence="1">Uncharacterized protein</fullName>
    </submittedName>
</protein>
<evidence type="ECO:0000313" key="1">
    <source>
        <dbReference type="EMBL" id="KAI4307344.1"/>
    </source>
</evidence>
<evidence type="ECO:0000313" key="2">
    <source>
        <dbReference type="Proteomes" id="UP000828941"/>
    </source>
</evidence>
<accession>A0ACB9LCM8</accession>
<gene>
    <name evidence="1" type="ORF">L6164_030544</name>
</gene>
<proteinExistence type="predicted"/>
<sequence>MEKLLRSSNLVVCPEETTCREPYLLRFSPLYAELTDDIVPVALDVKACEEGGKSRIEVANYVQNEIANALGFACTSFTSI</sequence>